<dbReference type="SUPFAM" id="SSF144232">
    <property type="entry name" value="HIT/MYND zinc finger-like"/>
    <property type="match status" value="1"/>
</dbReference>
<dbReference type="InterPro" id="IPR050767">
    <property type="entry name" value="Sel1_AlgK"/>
</dbReference>
<accession>C1MYB0</accession>
<dbReference type="OrthoDB" id="2148946at2759"/>
<dbReference type="Proteomes" id="UP000001876">
    <property type="component" value="Unassembled WGS sequence"/>
</dbReference>
<reference evidence="7 8" key="1">
    <citation type="journal article" date="2009" name="Science">
        <title>Green evolution and dynamic adaptations revealed by genomes of the marine picoeukaryotes Micromonas.</title>
        <authorList>
            <person name="Worden A.Z."/>
            <person name="Lee J.H."/>
            <person name="Mock T."/>
            <person name="Rouze P."/>
            <person name="Simmons M.P."/>
            <person name="Aerts A.L."/>
            <person name="Allen A.E."/>
            <person name="Cuvelier M.L."/>
            <person name="Derelle E."/>
            <person name="Everett M.V."/>
            <person name="Foulon E."/>
            <person name="Grimwood J."/>
            <person name="Gundlach H."/>
            <person name="Henrissat B."/>
            <person name="Napoli C."/>
            <person name="McDonald S.M."/>
            <person name="Parker M.S."/>
            <person name="Rombauts S."/>
            <person name="Salamov A."/>
            <person name="Von Dassow P."/>
            <person name="Badger J.H."/>
            <person name="Coutinho P.M."/>
            <person name="Demir E."/>
            <person name="Dubchak I."/>
            <person name="Gentemann C."/>
            <person name="Eikrem W."/>
            <person name="Gready J.E."/>
            <person name="John U."/>
            <person name="Lanier W."/>
            <person name="Lindquist E.A."/>
            <person name="Lucas S."/>
            <person name="Mayer K.F."/>
            <person name="Moreau H."/>
            <person name="Not F."/>
            <person name="Otillar R."/>
            <person name="Panaud O."/>
            <person name="Pangilinan J."/>
            <person name="Paulsen I."/>
            <person name="Piegu B."/>
            <person name="Poliakov A."/>
            <person name="Robbens S."/>
            <person name="Schmutz J."/>
            <person name="Toulza E."/>
            <person name="Wyss T."/>
            <person name="Zelensky A."/>
            <person name="Zhou K."/>
            <person name="Armbrust E.V."/>
            <person name="Bhattacharya D."/>
            <person name="Goodenough U.W."/>
            <person name="Van de Peer Y."/>
            <person name="Grigoriev I.V."/>
        </authorList>
    </citation>
    <scope>NUCLEOTIDE SEQUENCE [LARGE SCALE GENOMIC DNA]</scope>
    <source>
        <strain evidence="7 8">CCMP1545</strain>
    </source>
</reference>
<protein>
    <submittedName>
        <fullName evidence="7">Predicted protein</fullName>
    </submittedName>
</protein>
<dbReference type="InterPro" id="IPR011990">
    <property type="entry name" value="TPR-like_helical_dom_sf"/>
</dbReference>
<dbReference type="PANTHER" id="PTHR11102">
    <property type="entry name" value="SEL-1-LIKE PROTEIN"/>
    <property type="match status" value="1"/>
</dbReference>
<sequence length="398" mass="45438">MAGQSRNKVIMPRKMKALVKKADGGCAKSALDLFHMIRDFDESRVWLQKAAALGDAWAQFREGQFIQSFATQDKGLSFLEREKEYQDAIVLLRKSADQGHGQAYNILAHAYYRGYGVEQDKEKSHEYDLEGSKRGYYFSSHSVANNYLQGAIGKDKGDKGRDVIVAERFYRLAIQQGGAEARESKDYLKNNVVGPRREILGLLEEQCGFRMKPDAKKRFVSGPLPGPDAGRQFDPDCRMYREFFRAHSQFSHIALCFLHGSCGFDVNWRLAREMFKASISNTCPCCVDDRDRPAERLLRALRSCAWCGKEDAMKTCTLCHGPRYCGRRCQQYAWNRRPHRLADQSSPQSTFHCWAASLWPHKTWCPKTTTPVPARDVFEGFVKHGPDDDDDDDDDDDE</sequence>
<dbReference type="GO" id="GO:0008270">
    <property type="term" value="F:zinc ion binding"/>
    <property type="evidence" value="ECO:0007669"/>
    <property type="project" value="UniProtKB-KW"/>
</dbReference>
<comment type="similarity">
    <text evidence="4">Belongs to the sel-1 family.</text>
</comment>
<proteinExistence type="inferred from homology"/>
<evidence type="ECO:0000256" key="3">
    <source>
        <dbReference type="ARBA" id="ARBA00022833"/>
    </source>
</evidence>
<dbReference type="PANTHER" id="PTHR11102:SF160">
    <property type="entry name" value="ERAD-ASSOCIATED E3 UBIQUITIN-PROTEIN LIGASE COMPONENT HRD3"/>
    <property type="match status" value="1"/>
</dbReference>
<evidence type="ECO:0000256" key="4">
    <source>
        <dbReference type="ARBA" id="ARBA00038101"/>
    </source>
</evidence>
<dbReference type="SMART" id="SM00671">
    <property type="entry name" value="SEL1"/>
    <property type="match status" value="3"/>
</dbReference>
<gene>
    <name evidence="7" type="ORF">MICPUCDRAFT_47809</name>
</gene>
<evidence type="ECO:0000259" key="6">
    <source>
        <dbReference type="PROSITE" id="PS50865"/>
    </source>
</evidence>
<dbReference type="PROSITE" id="PS50865">
    <property type="entry name" value="ZF_MYND_2"/>
    <property type="match status" value="1"/>
</dbReference>
<evidence type="ECO:0000256" key="5">
    <source>
        <dbReference type="PROSITE-ProRule" id="PRU00134"/>
    </source>
</evidence>
<organism evidence="8">
    <name type="scientific">Micromonas pusilla (strain CCMP1545)</name>
    <name type="common">Picoplanktonic green alga</name>
    <dbReference type="NCBI Taxonomy" id="564608"/>
    <lineage>
        <taxon>Eukaryota</taxon>
        <taxon>Viridiplantae</taxon>
        <taxon>Chlorophyta</taxon>
        <taxon>Mamiellophyceae</taxon>
        <taxon>Mamiellales</taxon>
        <taxon>Mamiellaceae</taxon>
        <taxon>Micromonas</taxon>
    </lineage>
</organism>
<evidence type="ECO:0000256" key="1">
    <source>
        <dbReference type="ARBA" id="ARBA00022723"/>
    </source>
</evidence>
<dbReference type="Gene3D" id="1.25.40.10">
    <property type="entry name" value="Tetratricopeptide repeat domain"/>
    <property type="match status" value="1"/>
</dbReference>
<dbReference type="AlphaFoldDB" id="C1MYB0"/>
<evidence type="ECO:0000256" key="2">
    <source>
        <dbReference type="ARBA" id="ARBA00022771"/>
    </source>
</evidence>
<keyword evidence="1" id="KW-0479">Metal-binding</keyword>
<evidence type="ECO:0000313" key="8">
    <source>
        <dbReference type="Proteomes" id="UP000001876"/>
    </source>
</evidence>
<name>C1MYB0_MICPC</name>
<feature type="domain" description="MYND-type" evidence="6">
    <location>
        <begin position="304"/>
        <end position="365"/>
    </location>
</feature>
<dbReference type="InterPro" id="IPR002893">
    <property type="entry name" value="Znf_MYND"/>
</dbReference>
<dbReference type="Pfam" id="PF01753">
    <property type="entry name" value="zf-MYND"/>
    <property type="match status" value="1"/>
</dbReference>
<keyword evidence="8" id="KW-1185">Reference proteome</keyword>
<dbReference type="GeneID" id="9685689"/>
<dbReference type="Pfam" id="PF08238">
    <property type="entry name" value="Sel1"/>
    <property type="match status" value="3"/>
</dbReference>
<dbReference type="SUPFAM" id="SSF81901">
    <property type="entry name" value="HCP-like"/>
    <property type="match status" value="1"/>
</dbReference>
<dbReference type="InterPro" id="IPR006597">
    <property type="entry name" value="Sel1-like"/>
</dbReference>
<keyword evidence="2 5" id="KW-0863">Zinc-finger</keyword>
<keyword evidence="3" id="KW-0862">Zinc</keyword>
<dbReference type="EMBL" id="GG663742">
    <property type="protein sequence ID" value="EEH55314.1"/>
    <property type="molecule type" value="Genomic_DNA"/>
</dbReference>
<dbReference type="RefSeq" id="XP_003060545.1">
    <property type="nucleotide sequence ID" value="XM_003060499.1"/>
</dbReference>
<evidence type="ECO:0000313" key="7">
    <source>
        <dbReference type="EMBL" id="EEH55314.1"/>
    </source>
</evidence>
<dbReference type="KEGG" id="mpp:MICPUCDRAFT_47809"/>
<dbReference type="Gene3D" id="6.10.140.2220">
    <property type="match status" value="1"/>
</dbReference>